<name>A0A557REA9_9RHOO</name>
<proteinExistence type="predicted"/>
<dbReference type="AlphaFoldDB" id="A0A557REA9"/>
<gene>
    <name evidence="2" type="ORF">FHP89_13630</name>
</gene>
<dbReference type="Gene3D" id="3.30.200.20">
    <property type="entry name" value="Phosphorylase Kinase, domain 1"/>
    <property type="match status" value="1"/>
</dbReference>
<dbReference type="InterPro" id="IPR041726">
    <property type="entry name" value="ACAD10_11_N"/>
</dbReference>
<sequence length="404" mass="45177">MALADKRYLSDPDIDRIRSAYRVERTIDEALTWKLRRRRGPDYRLPPMAELQARLQAFLLRQIAGPFDILDLQRLSGGGSKEMFRFGLRRNDEQSRPIEETLILRMTPGESIVETHRLREFQIIAAMAGVVPVPPVLWVDVDGTVLGNPGMLCGLVEGVAKPKVAQHEGGSISGIGAGFPPALREPLFEQFVDYLASIHRFDWRSAALTAFDTPAAGTTEAARLGLEHWSRVWEEDSLEEHPVITLARQWLKRNLPVADEIRVVHNDYRNGNFLFNEDTREITAILDWELARLGDIHEDLAWVLFPGFASPDEHGTPLVCGLGTREAFLERYSRASGITVDTEKLHFYTVLNLYKLAILGSATNARAAADRQSHLDVMMNFSTGLGYGALACLYQILKTGGAAK</sequence>
<organism evidence="2 3">
    <name type="scientific">Denitromonas halophila</name>
    <dbReference type="NCBI Taxonomy" id="1629404"/>
    <lineage>
        <taxon>Bacteria</taxon>
        <taxon>Pseudomonadati</taxon>
        <taxon>Pseudomonadota</taxon>
        <taxon>Betaproteobacteria</taxon>
        <taxon>Rhodocyclales</taxon>
        <taxon>Zoogloeaceae</taxon>
        <taxon>Denitromonas</taxon>
    </lineage>
</organism>
<evidence type="ECO:0000259" key="1">
    <source>
        <dbReference type="Pfam" id="PF01636"/>
    </source>
</evidence>
<dbReference type="EMBL" id="VMNI01000013">
    <property type="protein sequence ID" value="TVO75388.1"/>
    <property type="molecule type" value="Genomic_DNA"/>
</dbReference>
<dbReference type="InterPro" id="IPR002575">
    <property type="entry name" value="Aminoglycoside_PTrfase"/>
</dbReference>
<dbReference type="PANTHER" id="PTHR21310:SF57">
    <property type="entry name" value="BLR2944 PROTEIN"/>
    <property type="match status" value="1"/>
</dbReference>
<dbReference type="CDD" id="cd05154">
    <property type="entry name" value="ACAD10_11_N-like"/>
    <property type="match status" value="1"/>
</dbReference>
<reference evidence="2 3" key="1">
    <citation type="submission" date="2019-07" db="EMBL/GenBank/DDBJ databases">
        <title>The pathways for chlorine oxyanion respiration interact through the shared metabolite chlorate.</title>
        <authorList>
            <person name="Barnum T.P."/>
            <person name="Cheng Y."/>
            <person name="Hill K.A."/>
            <person name="Lucas L.N."/>
            <person name="Carlson H.K."/>
            <person name="Coates J.D."/>
        </authorList>
    </citation>
    <scope>NUCLEOTIDE SEQUENCE [LARGE SCALE GENOMIC DNA]</scope>
    <source>
        <strain evidence="2 3">SFB-1</strain>
    </source>
</reference>
<keyword evidence="2" id="KW-0808">Transferase</keyword>
<dbReference type="Proteomes" id="UP000318349">
    <property type="component" value="Unassembled WGS sequence"/>
</dbReference>
<comment type="caution">
    <text evidence="2">The sequence shown here is derived from an EMBL/GenBank/DDBJ whole genome shotgun (WGS) entry which is preliminary data.</text>
</comment>
<evidence type="ECO:0000313" key="2">
    <source>
        <dbReference type="EMBL" id="TVO75388.1"/>
    </source>
</evidence>
<dbReference type="Pfam" id="PF01636">
    <property type="entry name" value="APH"/>
    <property type="match status" value="1"/>
</dbReference>
<dbReference type="InterPro" id="IPR011009">
    <property type="entry name" value="Kinase-like_dom_sf"/>
</dbReference>
<protein>
    <submittedName>
        <fullName evidence="2">Phosphotransferase family protein</fullName>
    </submittedName>
</protein>
<dbReference type="InterPro" id="IPR051678">
    <property type="entry name" value="AGP_Transferase"/>
</dbReference>
<dbReference type="GO" id="GO:0016740">
    <property type="term" value="F:transferase activity"/>
    <property type="evidence" value="ECO:0007669"/>
    <property type="project" value="UniProtKB-KW"/>
</dbReference>
<dbReference type="PANTHER" id="PTHR21310">
    <property type="entry name" value="AMINOGLYCOSIDE PHOSPHOTRANSFERASE-RELATED-RELATED"/>
    <property type="match status" value="1"/>
</dbReference>
<dbReference type="Gene3D" id="3.90.1200.10">
    <property type="match status" value="1"/>
</dbReference>
<feature type="domain" description="Aminoglycoside phosphotransferase" evidence="1">
    <location>
        <begin position="72"/>
        <end position="340"/>
    </location>
</feature>
<evidence type="ECO:0000313" key="3">
    <source>
        <dbReference type="Proteomes" id="UP000318349"/>
    </source>
</evidence>
<dbReference type="SUPFAM" id="SSF56112">
    <property type="entry name" value="Protein kinase-like (PK-like)"/>
    <property type="match status" value="1"/>
</dbReference>
<accession>A0A557REA9</accession>